<evidence type="ECO:0000256" key="1">
    <source>
        <dbReference type="ARBA" id="ARBA00023125"/>
    </source>
</evidence>
<reference evidence="4 5" key="1">
    <citation type="submission" date="2021-03" db="EMBL/GenBank/DDBJ databases">
        <title>Human Oral Microbial Genomes.</title>
        <authorList>
            <person name="Johnston C.D."/>
            <person name="Chen T."/>
            <person name="Dewhirst F.E."/>
        </authorList>
    </citation>
    <scope>NUCLEOTIDE SEQUENCE [LARGE SCALE GENOMIC DNA]</scope>
    <source>
        <strain evidence="4 5">DSMZ 100122</strain>
    </source>
</reference>
<evidence type="ECO:0000259" key="3">
    <source>
        <dbReference type="PROSITE" id="PS50977"/>
    </source>
</evidence>
<dbReference type="Proteomes" id="UP000678513">
    <property type="component" value="Chromosome"/>
</dbReference>
<name>A0ABX7Y5C4_9ACTN</name>
<dbReference type="RefSeq" id="WP_212324257.1">
    <property type="nucleotide sequence ID" value="NZ_AP024463.1"/>
</dbReference>
<sequence length="225" mass="23879">MSIELDGRGVVAKAGGPERGRARQAILDAVCGLLEHGAPAALVVADVMRASGVSRQTFYKHFSDLPAAVRAAAVARIQDSFTRIPPVALGQSWTVFARGTFEVLLTDLADHASFYRAALALAAPGLMAELVGYLAERILNVSPLGPIIRRCAGPQTPEQHAQFLGAGTVWLVCRWLESSADPRPEVDSMAETLIDLILSSSGATSEEIAAARASDLPRQPHARMS</sequence>
<protein>
    <submittedName>
        <fullName evidence="4">TetR/AcrR family transcriptional regulator</fullName>
    </submittedName>
</protein>
<organism evidence="4 5">
    <name type="scientific">Arachnia rubra</name>
    <dbReference type="NCBI Taxonomy" id="1547448"/>
    <lineage>
        <taxon>Bacteria</taxon>
        <taxon>Bacillati</taxon>
        <taxon>Actinomycetota</taxon>
        <taxon>Actinomycetes</taxon>
        <taxon>Propionibacteriales</taxon>
        <taxon>Propionibacteriaceae</taxon>
        <taxon>Arachnia</taxon>
    </lineage>
</organism>
<dbReference type="InterPro" id="IPR009057">
    <property type="entry name" value="Homeodomain-like_sf"/>
</dbReference>
<dbReference type="SUPFAM" id="SSF46689">
    <property type="entry name" value="Homeodomain-like"/>
    <property type="match status" value="1"/>
</dbReference>
<feature type="DNA-binding region" description="H-T-H motif" evidence="2">
    <location>
        <begin position="43"/>
        <end position="62"/>
    </location>
</feature>
<dbReference type="EMBL" id="CP072384">
    <property type="protein sequence ID" value="QUC08399.1"/>
    <property type="molecule type" value="Genomic_DNA"/>
</dbReference>
<evidence type="ECO:0000313" key="4">
    <source>
        <dbReference type="EMBL" id="QUC08399.1"/>
    </source>
</evidence>
<evidence type="ECO:0000313" key="5">
    <source>
        <dbReference type="Proteomes" id="UP000678513"/>
    </source>
</evidence>
<proteinExistence type="predicted"/>
<dbReference type="PROSITE" id="PS50977">
    <property type="entry name" value="HTH_TETR_2"/>
    <property type="match status" value="1"/>
</dbReference>
<keyword evidence="1 2" id="KW-0238">DNA-binding</keyword>
<keyword evidence="5" id="KW-1185">Reference proteome</keyword>
<accession>A0ABX7Y5C4</accession>
<dbReference type="InterPro" id="IPR001647">
    <property type="entry name" value="HTH_TetR"/>
</dbReference>
<feature type="domain" description="HTH tetR-type" evidence="3">
    <location>
        <begin position="20"/>
        <end position="80"/>
    </location>
</feature>
<gene>
    <name evidence="4" type="ORF">J5A65_01210</name>
</gene>
<dbReference type="Gene3D" id="1.10.357.10">
    <property type="entry name" value="Tetracycline Repressor, domain 2"/>
    <property type="match status" value="1"/>
</dbReference>
<evidence type="ECO:0000256" key="2">
    <source>
        <dbReference type="PROSITE-ProRule" id="PRU00335"/>
    </source>
</evidence>